<evidence type="ECO:0008006" key="2">
    <source>
        <dbReference type="Google" id="ProtNLM"/>
    </source>
</evidence>
<proteinExistence type="predicted"/>
<protein>
    <recommendedName>
        <fullName evidence="2">Phage protein</fullName>
    </recommendedName>
</protein>
<dbReference type="EMBL" id="PP926510">
    <property type="protein sequence ID" value="XDJ01076.1"/>
    <property type="molecule type" value="Genomic_DNA"/>
</dbReference>
<reference evidence="1" key="1">
    <citation type="submission" date="2024-06" db="EMBL/GenBank/DDBJ databases">
        <title>This phage originates from the Bacteriophage catalogue of the Bacteriophage Competence Centre, Department of Microbiology und Biotechnology, Max Rubner-Institut, Kiel, Germany.</title>
        <authorList>
            <person name="Sprotte S."/>
            <person name="Brinks E."/>
            <person name="Hille F."/>
        </authorList>
    </citation>
    <scope>NUCLEOTIDE SEQUENCE</scope>
</reference>
<name>A0AB39C350_9CAUD</name>
<organism evidence="1">
    <name type="scientific">Klebsiella phage PMBT64</name>
    <dbReference type="NCBI Taxonomy" id="3229740"/>
    <lineage>
        <taxon>Viruses</taxon>
        <taxon>Duplodnaviria</taxon>
        <taxon>Heunggongvirae</taxon>
        <taxon>Uroviricota</taxon>
        <taxon>Caudoviricetes</taxon>
    </lineage>
</organism>
<sequence length="120" mass="14199">MTYKELRELLHGGIRHTDRKTFKEAYGMMRAIKKVVLTYRDPGNDLIRDVLWDVLFCDVPTGTELMLGQIIFRDPDVKYPAIENKSKWLLKVNCKGDSRRFVRQEDLERKLRLDIKKGIM</sequence>
<accession>A0AB39C350</accession>
<evidence type="ECO:0000313" key="1">
    <source>
        <dbReference type="EMBL" id="XDJ01076.1"/>
    </source>
</evidence>